<dbReference type="GO" id="GO:0043565">
    <property type="term" value="F:sequence-specific DNA binding"/>
    <property type="evidence" value="ECO:0007669"/>
    <property type="project" value="InterPro"/>
</dbReference>
<evidence type="ECO:0000259" key="4">
    <source>
        <dbReference type="PROSITE" id="PS01124"/>
    </source>
</evidence>
<evidence type="ECO:0000256" key="3">
    <source>
        <dbReference type="ARBA" id="ARBA00023163"/>
    </source>
</evidence>
<dbReference type="Proteomes" id="UP000237056">
    <property type="component" value="Unassembled WGS sequence"/>
</dbReference>
<sequence>MIYQKHIPKFPLDNYIDSIIYIEGNNKGTGLPKTAMSLIFNLEDSFKLFTDKEFTKYIDYKKHWVAGLQTKPTNVESYGTSKMLVVQFKTLGAFIFLNDPLHYYTDNYISLDNIFNKEANETWEQLQEAQSWNEKFLFVENFLYRKLLTNKLPNKKLISTIEILLDNRTNLSINEICKQFNISRKHLNNLSKEYAGVSPKMLSSLNRLQTTLKTISSSKSDKLTNVAYELEYFDQAHFNNDFKRFTNIKPTEYVKLVEQNPTMKIVPHFIPFR</sequence>
<keyword evidence="2" id="KW-0238">DNA-binding</keyword>
<dbReference type="Pfam" id="PF20240">
    <property type="entry name" value="DUF6597"/>
    <property type="match status" value="1"/>
</dbReference>
<evidence type="ECO:0000313" key="5">
    <source>
        <dbReference type="EMBL" id="POS00690.1"/>
    </source>
</evidence>
<reference evidence="5 6" key="1">
    <citation type="submission" date="2018-01" db="EMBL/GenBank/DDBJ databases">
        <title>Genomic Encyclopedia of Type Strains, Phase I: the one thousand microbial genomes (KMG-I) project.</title>
        <authorList>
            <person name="Goeker M."/>
        </authorList>
    </citation>
    <scope>NUCLEOTIDE SEQUENCE [LARGE SCALE GENOMIC DNA]</scope>
    <source>
        <strain evidence="5 6">DSM 17960</strain>
    </source>
</reference>
<dbReference type="InterPro" id="IPR009057">
    <property type="entry name" value="Homeodomain-like_sf"/>
</dbReference>
<dbReference type="OrthoDB" id="323290at2"/>
<name>A0A2S4N4W0_9FLAO</name>
<dbReference type="PANTHER" id="PTHR46796">
    <property type="entry name" value="HTH-TYPE TRANSCRIPTIONAL ACTIVATOR RHAS-RELATED"/>
    <property type="match status" value="1"/>
</dbReference>
<dbReference type="RefSeq" id="WP_103727094.1">
    <property type="nucleotide sequence ID" value="NZ_PQNY01000030.1"/>
</dbReference>
<accession>A0A2S4N4W0</accession>
<dbReference type="GO" id="GO:0003700">
    <property type="term" value="F:DNA-binding transcription factor activity"/>
    <property type="evidence" value="ECO:0007669"/>
    <property type="project" value="InterPro"/>
</dbReference>
<keyword evidence="3" id="KW-0804">Transcription</keyword>
<comment type="caution">
    <text evidence="5">The sequence shown here is derived from an EMBL/GenBank/DDBJ whole genome shotgun (WGS) entry which is preliminary data.</text>
</comment>
<dbReference type="Pfam" id="PF12833">
    <property type="entry name" value="HTH_18"/>
    <property type="match status" value="1"/>
</dbReference>
<keyword evidence="1" id="KW-0805">Transcription regulation</keyword>
<dbReference type="PANTHER" id="PTHR46796:SF13">
    <property type="entry name" value="HTH-TYPE TRANSCRIPTIONAL ACTIVATOR RHAS"/>
    <property type="match status" value="1"/>
</dbReference>
<dbReference type="Gene3D" id="1.10.10.60">
    <property type="entry name" value="Homeodomain-like"/>
    <property type="match status" value="1"/>
</dbReference>
<dbReference type="EMBL" id="PQNY01000030">
    <property type="protein sequence ID" value="POS00690.1"/>
    <property type="molecule type" value="Genomic_DNA"/>
</dbReference>
<dbReference type="InterPro" id="IPR046532">
    <property type="entry name" value="DUF6597"/>
</dbReference>
<dbReference type="SMART" id="SM00342">
    <property type="entry name" value="HTH_ARAC"/>
    <property type="match status" value="1"/>
</dbReference>
<protein>
    <submittedName>
        <fullName evidence="5">AraC family transcriptional regulator</fullName>
    </submittedName>
</protein>
<dbReference type="PROSITE" id="PS01124">
    <property type="entry name" value="HTH_ARAC_FAMILY_2"/>
    <property type="match status" value="1"/>
</dbReference>
<evidence type="ECO:0000313" key="6">
    <source>
        <dbReference type="Proteomes" id="UP000237056"/>
    </source>
</evidence>
<keyword evidence="6" id="KW-1185">Reference proteome</keyword>
<evidence type="ECO:0000256" key="1">
    <source>
        <dbReference type="ARBA" id="ARBA00023015"/>
    </source>
</evidence>
<proteinExistence type="predicted"/>
<organism evidence="5 6">
    <name type="scientific">Flavobacterium croceum DSM 17960</name>
    <dbReference type="NCBI Taxonomy" id="1121886"/>
    <lineage>
        <taxon>Bacteria</taxon>
        <taxon>Pseudomonadati</taxon>
        <taxon>Bacteroidota</taxon>
        <taxon>Flavobacteriia</taxon>
        <taxon>Flavobacteriales</taxon>
        <taxon>Flavobacteriaceae</taxon>
        <taxon>Flavobacterium</taxon>
    </lineage>
</organism>
<feature type="domain" description="HTH araC/xylS-type" evidence="4">
    <location>
        <begin position="155"/>
        <end position="256"/>
    </location>
</feature>
<evidence type="ECO:0000256" key="2">
    <source>
        <dbReference type="ARBA" id="ARBA00023125"/>
    </source>
</evidence>
<dbReference type="InterPro" id="IPR050204">
    <property type="entry name" value="AraC_XylS_family_regulators"/>
</dbReference>
<gene>
    <name evidence="5" type="ORF">Q361_1303</name>
</gene>
<dbReference type="AlphaFoldDB" id="A0A2S4N4W0"/>
<dbReference type="InterPro" id="IPR018060">
    <property type="entry name" value="HTH_AraC"/>
</dbReference>
<dbReference type="SUPFAM" id="SSF46689">
    <property type="entry name" value="Homeodomain-like"/>
    <property type="match status" value="1"/>
</dbReference>